<dbReference type="GeneID" id="56460994"/>
<dbReference type="RefSeq" id="WP_105917687.1">
    <property type="nucleotide sequence ID" value="NZ_CP021072.1"/>
</dbReference>
<proteinExistence type="predicted"/>
<accession>A0AAD0XA23</accession>
<reference evidence="2 3" key="1">
    <citation type="submission" date="2018-10" db="EMBL/GenBank/DDBJ databases">
        <title>Complete genome sequences of Arcobacter cryaerophilus strains ATCC 43158 and ATCC 49615.</title>
        <authorList>
            <person name="Miller W.G."/>
            <person name="Yee E."/>
            <person name="Bono J.L."/>
        </authorList>
    </citation>
    <scope>NUCLEOTIDE SEQUENCE [LARGE SCALE GENOMIC DNA]</scope>
    <source>
        <strain evidence="2 3">ATCC 43158</strain>
    </source>
</reference>
<sequence length="368" mass="42989">MKILITTEQYYPIKSGVSSVVTAIAEELVKIDYAVYVATGFENRKELTHNGVNIIEFKVFGGFGNYYRGETEQYKEFIKNFECDVMINECVQTWSTDLILDSLDVLKAKKKFLHSHGFSLLAYRTKNPWAYIKGKFFYWTLYKYLKKYDHIFLLHDKTVETSYLNKYGINSYSYLPNGVNEDFIAEDILEKKDKYILNISNYFPLKNQEFLLEAYYKAKTNYKLILIGNSILKDYLNKLKKLKSGYDKEYGVKEVHFLYDISRDKTEKYLEDATIFLHSSKLEVFPMVIVESMGKGIPFLCTDVGNVKELCEELVVYNIDEMASKIDVLLTNDSKYKKLSTDLLLEVKANLNWKIICKNLSDKLNEIK</sequence>
<dbReference type="PANTHER" id="PTHR45947:SF3">
    <property type="entry name" value="SULFOQUINOVOSYL TRANSFERASE SQD2"/>
    <property type="match status" value="1"/>
</dbReference>
<dbReference type="Proteomes" id="UP000273809">
    <property type="component" value="Chromosome"/>
</dbReference>
<evidence type="ECO:0000313" key="3">
    <source>
        <dbReference type="Proteomes" id="UP000273809"/>
    </source>
</evidence>
<dbReference type="KEGG" id="acre:ACRYA_0774"/>
<dbReference type="GO" id="GO:0016757">
    <property type="term" value="F:glycosyltransferase activity"/>
    <property type="evidence" value="ECO:0007669"/>
    <property type="project" value="InterPro"/>
</dbReference>
<gene>
    <name evidence="2" type="ORF">ACRYA_0774</name>
</gene>
<feature type="domain" description="Glycosyl transferase family 1" evidence="1">
    <location>
        <begin position="186"/>
        <end position="340"/>
    </location>
</feature>
<organism evidence="2 3">
    <name type="scientific">Aliarcobacter cryaerophilus ATCC 43158</name>
    <dbReference type="NCBI Taxonomy" id="1032070"/>
    <lineage>
        <taxon>Bacteria</taxon>
        <taxon>Pseudomonadati</taxon>
        <taxon>Campylobacterota</taxon>
        <taxon>Epsilonproteobacteria</taxon>
        <taxon>Campylobacterales</taxon>
        <taxon>Arcobacteraceae</taxon>
        <taxon>Aliarcobacter</taxon>
    </lineage>
</organism>
<dbReference type="CDD" id="cd03801">
    <property type="entry name" value="GT4_PimA-like"/>
    <property type="match status" value="1"/>
</dbReference>
<protein>
    <submittedName>
        <fullName evidence="2">Glycosyltransferase, family 1</fullName>
    </submittedName>
</protein>
<dbReference type="SUPFAM" id="SSF53756">
    <property type="entry name" value="UDP-Glycosyltransferase/glycogen phosphorylase"/>
    <property type="match status" value="1"/>
</dbReference>
<dbReference type="EMBL" id="CP032823">
    <property type="protein sequence ID" value="AYJ79912.1"/>
    <property type="molecule type" value="Genomic_DNA"/>
</dbReference>
<dbReference type="Gene3D" id="3.40.50.2000">
    <property type="entry name" value="Glycogen Phosphorylase B"/>
    <property type="match status" value="2"/>
</dbReference>
<evidence type="ECO:0000313" key="2">
    <source>
        <dbReference type="EMBL" id="AYJ79912.1"/>
    </source>
</evidence>
<dbReference type="PANTHER" id="PTHR45947">
    <property type="entry name" value="SULFOQUINOVOSYL TRANSFERASE SQD2"/>
    <property type="match status" value="1"/>
</dbReference>
<dbReference type="InterPro" id="IPR001296">
    <property type="entry name" value="Glyco_trans_1"/>
</dbReference>
<dbReference type="AlphaFoldDB" id="A0AAD0XA23"/>
<evidence type="ECO:0000259" key="1">
    <source>
        <dbReference type="Pfam" id="PF00534"/>
    </source>
</evidence>
<name>A0AAD0XA23_9BACT</name>
<dbReference type="InterPro" id="IPR050194">
    <property type="entry name" value="Glycosyltransferase_grp1"/>
</dbReference>
<dbReference type="Pfam" id="PF00534">
    <property type="entry name" value="Glycos_transf_1"/>
    <property type="match status" value="1"/>
</dbReference>